<evidence type="ECO:0000313" key="6">
    <source>
        <dbReference type="Proteomes" id="UP001620520"/>
    </source>
</evidence>
<comment type="caution">
    <text evidence="5">The sequence shown here is derived from an EMBL/GenBank/DDBJ whole genome shotgun (WGS) entry which is preliminary data.</text>
</comment>
<dbReference type="InterPro" id="IPR023753">
    <property type="entry name" value="FAD/NAD-binding_dom"/>
</dbReference>
<dbReference type="EMBL" id="JBIYEW010000003">
    <property type="protein sequence ID" value="MFK4640380.1"/>
    <property type="molecule type" value="Genomic_DNA"/>
</dbReference>
<dbReference type="Pfam" id="PF07992">
    <property type="entry name" value="Pyr_redox_2"/>
    <property type="match status" value="1"/>
</dbReference>
<keyword evidence="2" id="KW-0560">Oxidoreductase</keyword>
<evidence type="ECO:0000256" key="2">
    <source>
        <dbReference type="ARBA" id="ARBA00023002"/>
    </source>
</evidence>
<organism evidence="5 6">
    <name type="scientific">Paenarthrobacter histidinolovorans</name>
    <dbReference type="NCBI Taxonomy" id="43664"/>
    <lineage>
        <taxon>Bacteria</taxon>
        <taxon>Bacillati</taxon>
        <taxon>Actinomycetota</taxon>
        <taxon>Actinomycetes</taxon>
        <taxon>Micrococcales</taxon>
        <taxon>Micrococcaceae</taxon>
        <taxon>Paenarthrobacter</taxon>
    </lineage>
</organism>
<evidence type="ECO:0000313" key="5">
    <source>
        <dbReference type="EMBL" id="MFK4640380.1"/>
    </source>
</evidence>
<comment type="catalytic activity">
    <reaction evidence="3">
        <text>[thioredoxin]-dithiol + NADP(+) = [thioredoxin]-disulfide + NADPH + H(+)</text>
        <dbReference type="Rhea" id="RHEA:20345"/>
        <dbReference type="Rhea" id="RHEA-COMP:10698"/>
        <dbReference type="Rhea" id="RHEA-COMP:10700"/>
        <dbReference type="ChEBI" id="CHEBI:15378"/>
        <dbReference type="ChEBI" id="CHEBI:29950"/>
        <dbReference type="ChEBI" id="CHEBI:50058"/>
        <dbReference type="ChEBI" id="CHEBI:57783"/>
        <dbReference type="ChEBI" id="CHEBI:58349"/>
        <dbReference type="EC" id="1.8.1.9"/>
    </reaction>
</comment>
<dbReference type="PANTHER" id="PTHR48105">
    <property type="entry name" value="THIOREDOXIN REDUCTASE 1-RELATED-RELATED"/>
    <property type="match status" value="1"/>
</dbReference>
<dbReference type="Gene3D" id="3.50.50.60">
    <property type="entry name" value="FAD/NAD(P)-binding domain"/>
    <property type="match status" value="2"/>
</dbReference>
<dbReference type="SUPFAM" id="SSF51905">
    <property type="entry name" value="FAD/NAD(P)-binding domain"/>
    <property type="match status" value="1"/>
</dbReference>
<dbReference type="InterPro" id="IPR050097">
    <property type="entry name" value="Ferredoxin-NADP_redctase_2"/>
</dbReference>
<keyword evidence="6" id="KW-1185">Reference proteome</keyword>
<proteinExistence type="predicted"/>
<name>A0ABW8N9X1_9MICC</name>
<dbReference type="PRINTS" id="PR00469">
    <property type="entry name" value="PNDRDTASEII"/>
</dbReference>
<protein>
    <submittedName>
        <fullName evidence="5">Thioredoxin reductase</fullName>
    </submittedName>
</protein>
<sequence>MVIGGGAAGLSAAVTLGRALRSVLVIDAGEPRNAPAAGVHGFLSRDGIKPQELLEKGREEARNYGVDFLAGVAVAARSTAAEGSELSFDVELADGRTVKTRRILVATGLTDVLPGIDGIRERWGRDVLHCPYCHGWEVRNKAIGILGSVPMALHQTMLFRQWSPNITLFLNDVVEPTDEELEQLAARSISVVEGKVQSLDIQDDALSGVVLASGTVIPVEAVVTGTRLEARSAVLESLGVPVVEHPMGVGRHVEVNPMGGATAVPGVWAAGNVADLMGQVMASAASGVMSGAAINAHLVAEETRVAVQAARLSTLPG</sequence>
<accession>A0ABW8N9X1</accession>
<keyword evidence="1" id="KW-0285">Flavoprotein</keyword>
<evidence type="ECO:0000256" key="1">
    <source>
        <dbReference type="ARBA" id="ARBA00022630"/>
    </source>
</evidence>
<reference evidence="5 6" key="1">
    <citation type="submission" date="2024-10" db="EMBL/GenBank/DDBJ databases">
        <title>Novel secondary metabolite-producing bacteria for plant disease control.</title>
        <authorList>
            <person name="Chevrette M."/>
        </authorList>
    </citation>
    <scope>NUCLEOTIDE SEQUENCE [LARGE SCALE GENOMIC DNA]</scope>
    <source>
        <strain evidence="5 6">J30 TE3557</strain>
    </source>
</reference>
<gene>
    <name evidence="5" type="ORF">ABIA52_003269</name>
</gene>
<evidence type="ECO:0000256" key="3">
    <source>
        <dbReference type="ARBA" id="ARBA00048132"/>
    </source>
</evidence>
<dbReference type="Proteomes" id="UP001620520">
    <property type="component" value="Unassembled WGS sequence"/>
</dbReference>
<feature type="domain" description="FAD/NAD(P)-binding" evidence="4">
    <location>
        <begin position="1"/>
        <end position="286"/>
    </location>
</feature>
<evidence type="ECO:0000259" key="4">
    <source>
        <dbReference type="Pfam" id="PF07992"/>
    </source>
</evidence>
<dbReference type="InterPro" id="IPR036188">
    <property type="entry name" value="FAD/NAD-bd_sf"/>
</dbReference>